<evidence type="ECO:0000313" key="2">
    <source>
        <dbReference type="EMBL" id="GBG27529.1"/>
    </source>
</evidence>
<gene>
    <name evidence="2" type="ORF">FCC1311_037522</name>
</gene>
<evidence type="ECO:0000256" key="1">
    <source>
        <dbReference type="SAM" id="MobiDB-lite"/>
    </source>
</evidence>
<feature type="compositionally biased region" description="Basic and acidic residues" evidence="1">
    <location>
        <begin position="135"/>
        <end position="162"/>
    </location>
</feature>
<dbReference type="Proteomes" id="UP000241890">
    <property type="component" value="Unassembled WGS sequence"/>
</dbReference>
<feature type="region of interest" description="Disordered" evidence="1">
    <location>
        <begin position="321"/>
        <end position="352"/>
    </location>
</feature>
<comment type="caution">
    <text evidence="2">The sequence shown here is derived from an EMBL/GenBank/DDBJ whole genome shotgun (WGS) entry which is preliminary data.</text>
</comment>
<feature type="compositionally biased region" description="Acidic residues" evidence="1">
    <location>
        <begin position="340"/>
        <end position="352"/>
    </location>
</feature>
<feature type="region of interest" description="Disordered" evidence="1">
    <location>
        <begin position="253"/>
        <end position="293"/>
    </location>
</feature>
<reference evidence="2 3" key="1">
    <citation type="submission" date="2017-12" db="EMBL/GenBank/DDBJ databases">
        <title>Sequencing, de novo assembly and annotation of complete genome of a new Thraustochytrid species, strain FCC1311.</title>
        <authorList>
            <person name="Sedici K."/>
            <person name="Godart F."/>
            <person name="Aiese Cigliano R."/>
            <person name="Sanseverino W."/>
            <person name="Barakat M."/>
            <person name="Ortet P."/>
            <person name="Marechal E."/>
            <person name="Cagnac O."/>
            <person name="Amato A."/>
        </authorList>
    </citation>
    <scope>NUCLEOTIDE SEQUENCE [LARGE SCALE GENOMIC DNA]</scope>
</reference>
<dbReference type="InParanoid" id="A0A2R5GB18"/>
<organism evidence="2 3">
    <name type="scientific">Hondaea fermentalgiana</name>
    <dbReference type="NCBI Taxonomy" id="2315210"/>
    <lineage>
        <taxon>Eukaryota</taxon>
        <taxon>Sar</taxon>
        <taxon>Stramenopiles</taxon>
        <taxon>Bigyra</taxon>
        <taxon>Labyrinthulomycetes</taxon>
        <taxon>Thraustochytrida</taxon>
        <taxon>Thraustochytriidae</taxon>
        <taxon>Hondaea</taxon>
    </lineage>
</organism>
<accession>A0A2R5GB18</accession>
<feature type="compositionally biased region" description="Basic residues" evidence="1">
    <location>
        <begin position="163"/>
        <end position="184"/>
    </location>
</feature>
<feature type="compositionally biased region" description="Basic residues" evidence="1">
    <location>
        <begin position="455"/>
        <end position="468"/>
    </location>
</feature>
<proteinExistence type="predicted"/>
<evidence type="ECO:0000313" key="3">
    <source>
        <dbReference type="Proteomes" id="UP000241890"/>
    </source>
</evidence>
<feature type="region of interest" description="Disordered" evidence="1">
    <location>
        <begin position="128"/>
        <end position="185"/>
    </location>
</feature>
<sequence>MALFERSPRPDCTVEGHGFITRLGLFAHGVQSNPLVGPASYMTHTNTYTEAGQKHLEAMCQQWTRKAVQNAIDEENGLHDIGPPITKRKACATPLAALLREIEKGRMPTDVLPASYYQETIGISKSFNVQSTDHPSAKVGERLLRSSTRDRGRDQNRQDRPSRRSRSAPSKKRSSKSTRKSHRSKFAEALVAEARAVARAVDDTDRELSLTEQAYLEQSLQKASRAIHATKEASAPRRAAAAVAVARERLQSGLELGEEPSPRLKRSLSRSRDVEEPISPSQPPLSVRASRLAGKERALRDQIAALDAQLHDLQQTCLSTDGASADDEFSGSSSLRDDADVSSEQEDEIEEDDHVVEAEEIGVRSTRVKTPVLLVPDSSFGRFKNGELRVVARRQSGKRGELTSPRSARVKSNVYGQLEPNVFVEFEETKDDDDEVDDEVDDGEEEIGFAIARVKSPRSHTSRKRRSGKAASLSPVVSAVRDIVAELSLSPRNLRKSLAY</sequence>
<name>A0A2R5GB18_9STRA</name>
<dbReference type="EMBL" id="BEYU01000032">
    <property type="protein sequence ID" value="GBG27529.1"/>
    <property type="molecule type" value="Genomic_DNA"/>
</dbReference>
<keyword evidence="3" id="KW-1185">Reference proteome</keyword>
<dbReference type="AlphaFoldDB" id="A0A2R5GB18"/>
<protein>
    <submittedName>
        <fullName evidence="2">Uncharacterized protein</fullName>
    </submittedName>
</protein>
<feature type="region of interest" description="Disordered" evidence="1">
    <location>
        <begin position="452"/>
        <end position="475"/>
    </location>
</feature>